<dbReference type="EMBL" id="JYNX01000075">
    <property type="protein sequence ID" value="KMO71370.1"/>
    <property type="molecule type" value="Genomic_DNA"/>
</dbReference>
<feature type="domain" description="Enoyl reductase (ER)" evidence="12">
    <location>
        <begin position="24"/>
        <end position="347"/>
    </location>
</feature>
<evidence type="ECO:0000256" key="8">
    <source>
        <dbReference type="ARBA" id="ARBA00023027"/>
    </source>
</evidence>
<proteinExistence type="inferred from homology"/>
<dbReference type="InterPro" id="IPR002328">
    <property type="entry name" value="ADH_Zn_CS"/>
</dbReference>
<dbReference type="SUPFAM" id="SSF51735">
    <property type="entry name" value="NAD(P)-binding Rossmann-fold domains"/>
    <property type="match status" value="1"/>
</dbReference>
<reference evidence="13 14" key="1">
    <citation type="journal article" date="2015" name="Genome Biol. Evol.">
        <title>Characterization of Three Mycobacterium spp. with Potential Use in Bioremediation by Genome Sequencing and Comparative Genomics.</title>
        <authorList>
            <person name="Das S."/>
            <person name="Pettersson B.M."/>
            <person name="Behra P.R."/>
            <person name="Ramesh M."/>
            <person name="Dasgupta S."/>
            <person name="Bhattacharya A."/>
            <person name="Kirsebom L.A."/>
        </authorList>
    </citation>
    <scope>NUCLEOTIDE SEQUENCE [LARGE SCALE GENOMIC DNA]</scope>
    <source>
        <strain evidence="13 14">DSM 44219</strain>
    </source>
</reference>
<dbReference type="FunFam" id="3.40.50.720:FF:000039">
    <property type="entry name" value="Alcohol dehydrogenase AdhP"/>
    <property type="match status" value="1"/>
</dbReference>
<comment type="cofactor">
    <cofactor evidence="1 11">
        <name>Zn(2+)</name>
        <dbReference type="ChEBI" id="CHEBI:29105"/>
    </cofactor>
</comment>
<gene>
    <name evidence="13" type="primary">adhT_4</name>
    <name evidence="13" type="ORF">MCHUDSM44219_05231</name>
</gene>
<dbReference type="Gene3D" id="3.40.50.720">
    <property type="entry name" value="NAD(P)-binding Rossmann-like Domain"/>
    <property type="match status" value="1"/>
</dbReference>
<evidence type="ECO:0000256" key="5">
    <source>
        <dbReference type="ARBA" id="ARBA00022723"/>
    </source>
</evidence>
<dbReference type="Gene3D" id="3.90.180.10">
    <property type="entry name" value="Medium-chain alcohol dehydrogenases, catalytic domain"/>
    <property type="match status" value="1"/>
</dbReference>
<dbReference type="GO" id="GO:0004022">
    <property type="term" value="F:alcohol dehydrogenase (NAD+) activity"/>
    <property type="evidence" value="ECO:0007669"/>
    <property type="project" value="UniProtKB-EC"/>
</dbReference>
<dbReference type="PANTHER" id="PTHR42940">
    <property type="entry name" value="ALCOHOL DEHYDROGENASE 1-RELATED"/>
    <property type="match status" value="1"/>
</dbReference>
<dbReference type="GO" id="GO:0005737">
    <property type="term" value="C:cytoplasm"/>
    <property type="evidence" value="ECO:0007669"/>
    <property type="project" value="TreeGrafter"/>
</dbReference>
<evidence type="ECO:0000259" key="12">
    <source>
        <dbReference type="SMART" id="SM00829"/>
    </source>
</evidence>
<dbReference type="EC" id="1.1.1.1" evidence="3"/>
<evidence type="ECO:0000256" key="1">
    <source>
        <dbReference type="ARBA" id="ARBA00001947"/>
    </source>
</evidence>
<evidence type="ECO:0000256" key="10">
    <source>
        <dbReference type="ARBA" id="ARBA00049243"/>
    </source>
</evidence>
<dbReference type="InterPro" id="IPR013149">
    <property type="entry name" value="ADH-like_C"/>
</dbReference>
<keyword evidence="5 11" id="KW-0479">Metal-binding</keyword>
<comment type="caution">
    <text evidence="13">The sequence shown here is derived from an EMBL/GenBank/DDBJ whole genome shotgun (WGS) entry which is preliminary data.</text>
</comment>
<evidence type="ECO:0000256" key="3">
    <source>
        <dbReference type="ARBA" id="ARBA00013190"/>
    </source>
</evidence>
<evidence type="ECO:0000256" key="2">
    <source>
        <dbReference type="ARBA" id="ARBA00008072"/>
    </source>
</evidence>
<dbReference type="PATRIC" id="fig|1800.3.peg.5260"/>
<comment type="similarity">
    <text evidence="2 11">Belongs to the zinc-containing alcohol dehydrogenase family.</text>
</comment>
<dbReference type="Proteomes" id="UP000036176">
    <property type="component" value="Unassembled WGS sequence"/>
</dbReference>
<dbReference type="AlphaFoldDB" id="A0A0J6VK33"/>
<dbReference type="InterPro" id="IPR013154">
    <property type="entry name" value="ADH-like_N"/>
</dbReference>
<dbReference type="Pfam" id="PF00107">
    <property type="entry name" value="ADH_zinc_N"/>
    <property type="match status" value="1"/>
</dbReference>
<dbReference type="InterPro" id="IPR020843">
    <property type="entry name" value="ER"/>
</dbReference>
<protein>
    <recommendedName>
        <fullName evidence="4">Alcohol dehydrogenase</fullName>
        <ecNumber evidence="3">1.1.1.1</ecNumber>
    </recommendedName>
</protein>
<comment type="catalytic activity">
    <reaction evidence="10">
        <text>a primary alcohol + NAD(+) = an aldehyde + NADH + H(+)</text>
        <dbReference type="Rhea" id="RHEA:10736"/>
        <dbReference type="ChEBI" id="CHEBI:15378"/>
        <dbReference type="ChEBI" id="CHEBI:15734"/>
        <dbReference type="ChEBI" id="CHEBI:17478"/>
        <dbReference type="ChEBI" id="CHEBI:57540"/>
        <dbReference type="ChEBI" id="CHEBI:57945"/>
        <dbReference type="EC" id="1.1.1.1"/>
    </reaction>
</comment>
<accession>A0A0J6VK33</accession>
<sequence length="353" mass="36304">MPPDAPVCDSHAMSSTYRAYQVTGQRQFELVDRELAEPEYGRVRVRVQSCGVCHSDVLAVEGQRPDPSSPVVPGHEIVGVVDAVGDGVTGWNVGDRVGMGFLGGQCNACEFCRRGDFVNCTDQPQPGTTEDGGYAEVFYGRATGLVRVPDAVSASDAAPLLCAGVTTFNALRSTDAGPGALVAIQGLGGLGHLGVQYAKKLGFRVAAVARGAEKAGLAETLGADHYIDSAADDPGAALVALGGASAVIATAASGSSMSPLVAGLRPRGQLMVVGAAPDPLEVDTATLIFGGRRIEGSLTGSAIENEDCLAFSVAAGVAPMTEVMGFDDAPRAYERMMSGKARFRVVLEMPASI</sequence>
<dbReference type="PANTHER" id="PTHR42940:SF7">
    <property type="entry name" value="ALCOHOL DEHYDROGENASE-LIKE N-TERMINAL DOMAIN-CONTAINING PROTEIN"/>
    <property type="match status" value="1"/>
</dbReference>
<evidence type="ECO:0000256" key="9">
    <source>
        <dbReference type="ARBA" id="ARBA00049164"/>
    </source>
</evidence>
<dbReference type="GO" id="GO:0008270">
    <property type="term" value="F:zinc ion binding"/>
    <property type="evidence" value="ECO:0007669"/>
    <property type="project" value="InterPro"/>
</dbReference>
<evidence type="ECO:0000256" key="6">
    <source>
        <dbReference type="ARBA" id="ARBA00022833"/>
    </source>
</evidence>
<dbReference type="SMART" id="SM00829">
    <property type="entry name" value="PKS_ER"/>
    <property type="match status" value="1"/>
</dbReference>
<keyword evidence="7 13" id="KW-0560">Oxidoreductase</keyword>
<evidence type="ECO:0000313" key="14">
    <source>
        <dbReference type="Proteomes" id="UP000036176"/>
    </source>
</evidence>
<evidence type="ECO:0000256" key="11">
    <source>
        <dbReference type="RuleBase" id="RU361277"/>
    </source>
</evidence>
<dbReference type="InterPro" id="IPR036291">
    <property type="entry name" value="NAD(P)-bd_dom_sf"/>
</dbReference>
<organism evidence="13 14">
    <name type="scientific">Mycolicibacterium chubuense</name>
    <name type="common">Mycobacterium chubuense</name>
    <dbReference type="NCBI Taxonomy" id="1800"/>
    <lineage>
        <taxon>Bacteria</taxon>
        <taxon>Bacillati</taxon>
        <taxon>Actinomycetota</taxon>
        <taxon>Actinomycetes</taxon>
        <taxon>Mycobacteriales</taxon>
        <taxon>Mycobacteriaceae</taxon>
        <taxon>Mycolicibacterium</taxon>
    </lineage>
</organism>
<dbReference type="SUPFAM" id="SSF50129">
    <property type="entry name" value="GroES-like"/>
    <property type="match status" value="1"/>
</dbReference>
<evidence type="ECO:0000256" key="7">
    <source>
        <dbReference type="ARBA" id="ARBA00023002"/>
    </source>
</evidence>
<dbReference type="Pfam" id="PF08240">
    <property type="entry name" value="ADH_N"/>
    <property type="match status" value="1"/>
</dbReference>
<dbReference type="InterPro" id="IPR011032">
    <property type="entry name" value="GroES-like_sf"/>
</dbReference>
<name>A0A0J6VK33_MYCCU</name>
<keyword evidence="6 11" id="KW-0862">Zinc</keyword>
<keyword evidence="8" id="KW-0520">NAD</keyword>
<keyword evidence="14" id="KW-1185">Reference proteome</keyword>
<evidence type="ECO:0000313" key="13">
    <source>
        <dbReference type="EMBL" id="KMO71370.1"/>
    </source>
</evidence>
<comment type="catalytic activity">
    <reaction evidence="9">
        <text>a secondary alcohol + NAD(+) = a ketone + NADH + H(+)</text>
        <dbReference type="Rhea" id="RHEA:10740"/>
        <dbReference type="ChEBI" id="CHEBI:15378"/>
        <dbReference type="ChEBI" id="CHEBI:17087"/>
        <dbReference type="ChEBI" id="CHEBI:35681"/>
        <dbReference type="ChEBI" id="CHEBI:57540"/>
        <dbReference type="ChEBI" id="CHEBI:57945"/>
        <dbReference type="EC" id="1.1.1.1"/>
    </reaction>
</comment>
<dbReference type="PROSITE" id="PS00059">
    <property type="entry name" value="ADH_ZINC"/>
    <property type="match status" value="1"/>
</dbReference>
<evidence type="ECO:0000256" key="4">
    <source>
        <dbReference type="ARBA" id="ARBA00016352"/>
    </source>
</evidence>